<dbReference type="PROSITE" id="PS00352">
    <property type="entry name" value="CSD_1"/>
    <property type="match status" value="2"/>
</dbReference>
<dbReference type="InterPro" id="IPR056400">
    <property type="entry name" value="CSDE1"/>
</dbReference>
<gene>
    <name evidence="10" type="primary">LOC108632351</name>
</gene>
<dbReference type="PROSITE" id="PS51857">
    <property type="entry name" value="CSD_2"/>
    <property type="match status" value="4"/>
</dbReference>
<dbReference type="Pfam" id="PF00313">
    <property type="entry name" value="CSD"/>
    <property type="match status" value="4"/>
</dbReference>
<dbReference type="RefSeq" id="XP_026675417.1">
    <property type="nucleotide sequence ID" value="XM_026819616.1"/>
</dbReference>
<keyword evidence="4" id="KW-0694">RNA-binding</keyword>
<keyword evidence="2" id="KW-0963">Cytoplasm</keyword>
<dbReference type="Proteomes" id="UP000694925">
    <property type="component" value="Unplaced"/>
</dbReference>
<evidence type="ECO:0000256" key="3">
    <source>
        <dbReference type="ARBA" id="ARBA00022737"/>
    </source>
</evidence>
<feature type="region of interest" description="Disordered" evidence="6">
    <location>
        <begin position="677"/>
        <end position="717"/>
    </location>
</feature>
<name>A0AAJ7WGK4_9HYME</name>
<dbReference type="Gene3D" id="2.40.50.140">
    <property type="entry name" value="Nucleic acid-binding proteins"/>
    <property type="match status" value="6"/>
</dbReference>
<feature type="domain" description="CSD" evidence="7">
    <location>
        <begin position="438"/>
        <end position="505"/>
    </location>
</feature>
<dbReference type="InterPro" id="IPR012340">
    <property type="entry name" value="NA-bd_OB-fold"/>
</dbReference>
<feature type="domain" description="CSD" evidence="7">
    <location>
        <begin position="104"/>
        <end position="166"/>
    </location>
</feature>
<evidence type="ECO:0000256" key="1">
    <source>
        <dbReference type="ARBA" id="ARBA00004496"/>
    </source>
</evidence>
<dbReference type="SUPFAM" id="SSF50249">
    <property type="entry name" value="Nucleic acid-binding proteins"/>
    <property type="match status" value="4"/>
</dbReference>
<proteinExistence type="inferred from homology"/>
<dbReference type="GeneID" id="108632351"/>
<dbReference type="PANTHER" id="PTHR12913:SF1">
    <property type="entry name" value="COLD SHOCK DOMAIN-CONTAINING PROTEIN E1"/>
    <property type="match status" value="1"/>
</dbReference>
<dbReference type="Pfam" id="PF12901">
    <property type="entry name" value="SUZ-C"/>
    <property type="match status" value="1"/>
</dbReference>
<evidence type="ECO:0000256" key="2">
    <source>
        <dbReference type="ARBA" id="ARBA00022490"/>
    </source>
</evidence>
<evidence type="ECO:0000259" key="7">
    <source>
        <dbReference type="PROSITE" id="PS51857"/>
    </source>
</evidence>
<evidence type="ECO:0000313" key="10">
    <source>
        <dbReference type="RefSeq" id="XP_026675417.1"/>
    </source>
</evidence>
<dbReference type="PANTHER" id="PTHR12913">
    <property type="entry name" value="UNR PROTEIN N-RAS UPSTREAM GENE PROTEIN"/>
    <property type="match status" value="1"/>
</dbReference>
<feature type="domain" description="CSD" evidence="7">
    <location>
        <begin position="270"/>
        <end position="338"/>
    </location>
</feature>
<evidence type="ECO:0000256" key="4">
    <source>
        <dbReference type="ARBA" id="ARBA00022884"/>
    </source>
</evidence>
<dbReference type="InterPro" id="IPR002059">
    <property type="entry name" value="CSP_DNA-bd"/>
</dbReference>
<evidence type="ECO:0000256" key="6">
    <source>
        <dbReference type="SAM" id="MobiDB-lite"/>
    </source>
</evidence>
<comment type="similarity">
    <text evidence="5">Belongs to the UNR family.</text>
</comment>
<dbReference type="PROSITE" id="PS51938">
    <property type="entry name" value="SUZ_C"/>
    <property type="match status" value="1"/>
</dbReference>
<dbReference type="SMART" id="SM00357">
    <property type="entry name" value="CSP"/>
    <property type="match status" value="4"/>
</dbReference>
<dbReference type="InterPro" id="IPR019844">
    <property type="entry name" value="CSD_CS"/>
</dbReference>
<protein>
    <submittedName>
        <fullName evidence="10">Cold shock domain-containing protein E1 isoform X2</fullName>
    </submittedName>
</protein>
<dbReference type="CTD" id="38963"/>
<evidence type="ECO:0000259" key="8">
    <source>
        <dbReference type="PROSITE" id="PS51938"/>
    </source>
</evidence>
<dbReference type="GO" id="GO:0003723">
    <property type="term" value="F:RNA binding"/>
    <property type="evidence" value="ECO:0007669"/>
    <property type="project" value="UniProtKB-KW"/>
</dbReference>
<dbReference type="GO" id="GO:0005737">
    <property type="term" value="C:cytoplasm"/>
    <property type="evidence" value="ECO:0007669"/>
    <property type="project" value="UniProtKB-SubCell"/>
</dbReference>
<dbReference type="Pfam" id="PF23456">
    <property type="entry name" value="CSDE1"/>
    <property type="match status" value="2"/>
</dbReference>
<dbReference type="InterPro" id="IPR024642">
    <property type="entry name" value="SUZ-C"/>
</dbReference>
<feature type="domain" description="SUZ-C" evidence="8">
    <location>
        <begin position="660"/>
        <end position="707"/>
    </location>
</feature>
<dbReference type="AlphaFoldDB" id="A0AAJ7WGK4"/>
<organism evidence="9 10">
    <name type="scientific">Ceratina calcarata</name>
    <dbReference type="NCBI Taxonomy" id="156304"/>
    <lineage>
        <taxon>Eukaryota</taxon>
        <taxon>Metazoa</taxon>
        <taxon>Ecdysozoa</taxon>
        <taxon>Arthropoda</taxon>
        <taxon>Hexapoda</taxon>
        <taxon>Insecta</taxon>
        <taxon>Pterygota</taxon>
        <taxon>Neoptera</taxon>
        <taxon>Endopterygota</taxon>
        <taxon>Hymenoptera</taxon>
        <taxon>Apocrita</taxon>
        <taxon>Aculeata</taxon>
        <taxon>Apoidea</taxon>
        <taxon>Anthophila</taxon>
        <taxon>Apidae</taxon>
        <taxon>Ceratina</taxon>
        <taxon>Zadontomerus</taxon>
    </lineage>
</organism>
<keyword evidence="9" id="KW-1185">Reference proteome</keyword>
<comment type="subcellular location">
    <subcellularLocation>
        <location evidence="1">Cytoplasm</location>
    </subcellularLocation>
</comment>
<sequence>MTYDRRTGKPIASIVSKIAPEVVLNEERVIGNVTTELNTNGDTQGRISYENRGECFFLPYTKDDVEGNVTLRAGDRVSFQIATNQRGNLGACHVRLENPAHPVRYRGVVCSMKENFGFIERADVVKEIFFHFSEAKSMKDELKLGDDVEFIIQTRNGKEVACNITKLPPGSIVFEEVSNDIVKGQVWKPLERGNAARHQNDPLPGRIRYRDTDHSEVEIPFGDKDQKGDFTLRHGDWVQFRIATDTRDQLKRATEILLLTESFAVSGERREQGIIATLKDGFGFIRCVDRDLRLFFHFKEILDADREISVGDEVEFTIIQDPSSSFSNNRQSAIRLIRLAAGTVQFETIIEKDLLGTVIQNINVPAPGLIEYTKDNEQKNIIFFSKDCDPKNIPKLNDKVQFSICQVKRNKELVAVDISVVSSSEKTQNGKKKLNDQVCQGFIAALKDGFGFIETVNHDKEIFFHFSNFEGDVSALEVGADIECTISSGNGRGNGGCVAADYVKLIPRGSIPRPTPVSEVLDGTVIRPLRSTNPDQAEYAGLIKINATTEDEDTPEYEFRIMGLVNKRELLQAGDPVQLQVDSAGHACNIVAVRKKRRATVDAVKGPFGFLAYEVDEGKKLFFHMSEVRDHAVLQPGDQVEFVLITNQRTGKSSACNVTRLSDSVQQRPERLISRLRTTSLEETGPKLTIVRQPRGPDGTRGFSQERSQHTPGAIQE</sequence>
<evidence type="ECO:0000313" key="9">
    <source>
        <dbReference type="Proteomes" id="UP000694925"/>
    </source>
</evidence>
<evidence type="ECO:0000256" key="5">
    <source>
        <dbReference type="ARBA" id="ARBA00044751"/>
    </source>
</evidence>
<reference evidence="10" key="1">
    <citation type="submission" date="2025-08" db="UniProtKB">
        <authorList>
            <consortium name="RefSeq"/>
        </authorList>
    </citation>
    <scope>IDENTIFICATION</scope>
    <source>
        <tissue evidence="10">Whole body</tissue>
    </source>
</reference>
<feature type="domain" description="CSD" evidence="7">
    <location>
        <begin position="596"/>
        <end position="660"/>
    </location>
</feature>
<dbReference type="CDD" id="cd04458">
    <property type="entry name" value="CSP_CDS"/>
    <property type="match status" value="3"/>
</dbReference>
<dbReference type="InterPro" id="IPR011129">
    <property type="entry name" value="CSD"/>
</dbReference>
<keyword evidence="3" id="KW-0677">Repeat</keyword>
<accession>A0AAJ7WGK4</accession>